<dbReference type="RefSeq" id="WP_102643604.1">
    <property type="nucleotide sequence ID" value="NZ_PNYA01000001.1"/>
</dbReference>
<dbReference type="PANTHER" id="PTHR32196">
    <property type="entry name" value="ABC TRANSPORTER PERMEASE PROTEIN YPHD-RELATED-RELATED"/>
    <property type="match status" value="1"/>
</dbReference>
<name>A0A2N7W3B6_9BURK</name>
<feature type="transmembrane region" description="Helical" evidence="6">
    <location>
        <begin position="21"/>
        <end position="43"/>
    </location>
</feature>
<feature type="transmembrane region" description="Helical" evidence="6">
    <location>
        <begin position="298"/>
        <end position="324"/>
    </location>
</feature>
<proteinExistence type="predicted"/>
<evidence type="ECO:0000256" key="2">
    <source>
        <dbReference type="ARBA" id="ARBA00022475"/>
    </source>
</evidence>
<evidence type="ECO:0000256" key="4">
    <source>
        <dbReference type="ARBA" id="ARBA00022989"/>
    </source>
</evidence>
<comment type="subcellular location">
    <subcellularLocation>
        <location evidence="1">Cell membrane</location>
        <topology evidence="1">Multi-pass membrane protein</topology>
    </subcellularLocation>
</comment>
<keyword evidence="4 6" id="KW-1133">Transmembrane helix</keyword>
<keyword evidence="8" id="KW-1185">Reference proteome</keyword>
<feature type="transmembrane region" description="Helical" evidence="6">
    <location>
        <begin position="108"/>
        <end position="133"/>
    </location>
</feature>
<evidence type="ECO:0000256" key="1">
    <source>
        <dbReference type="ARBA" id="ARBA00004651"/>
    </source>
</evidence>
<dbReference type="AlphaFoldDB" id="A0A2N7W3B6"/>
<feature type="transmembrane region" description="Helical" evidence="6">
    <location>
        <begin position="138"/>
        <end position="156"/>
    </location>
</feature>
<keyword evidence="5 6" id="KW-0472">Membrane</keyword>
<dbReference type="InterPro" id="IPR001851">
    <property type="entry name" value="ABC_transp_permease"/>
</dbReference>
<dbReference type="OrthoDB" id="6844941at2"/>
<dbReference type="CDD" id="cd06579">
    <property type="entry name" value="TM_PBP1_transp_AraH_like"/>
    <property type="match status" value="1"/>
</dbReference>
<feature type="transmembrane region" description="Helical" evidence="6">
    <location>
        <begin position="259"/>
        <end position="292"/>
    </location>
</feature>
<gene>
    <name evidence="7" type="ORF">C0Z18_01700</name>
</gene>
<dbReference type="GO" id="GO:0022857">
    <property type="term" value="F:transmembrane transporter activity"/>
    <property type="evidence" value="ECO:0007669"/>
    <property type="project" value="InterPro"/>
</dbReference>
<evidence type="ECO:0000313" key="7">
    <source>
        <dbReference type="EMBL" id="PMS23898.1"/>
    </source>
</evidence>
<evidence type="ECO:0000256" key="6">
    <source>
        <dbReference type="SAM" id="Phobius"/>
    </source>
</evidence>
<organism evidence="7 8">
    <name type="scientific">Trinickia dabaoshanensis</name>
    <dbReference type="NCBI Taxonomy" id="564714"/>
    <lineage>
        <taxon>Bacteria</taxon>
        <taxon>Pseudomonadati</taxon>
        <taxon>Pseudomonadota</taxon>
        <taxon>Betaproteobacteria</taxon>
        <taxon>Burkholderiales</taxon>
        <taxon>Burkholderiaceae</taxon>
        <taxon>Trinickia</taxon>
    </lineage>
</organism>
<feature type="transmembrane region" description="Helical" evidence="6">
    <location>
        <begin position="176"/>
        <end position="195"/>
    </location>
</feature>
<feature type="transmembrane region" description="Helical" evidence="6">
    <location>
        <begin position="63"/>
        <end position="80"/>
    </location>
</feature>
<dbReference type="Pfam" id="PF02653">
    <property type="entry name" value="BPD_transp_2"/>
    <property type="match status" value="1"/>
</dbReference>
<evidence type="ECO:0000313" key="8">
    <source>
        <dbReference type="Proteomes" id="UP000235616"/>
    </source>
</evidence>
<accession>A0A2N7W3B6</accession>
<evidence type="ECO:0000256" key="5">
    <source>
        <dbReference type="ARBA" id="ARBA00023136"/>
    </source>
</evidence>
<comment type="caution">
    <text evidence="7">The sequence shown here is derived from an EMBL/GenBank/DDBJ whole genome shotgun (WGS) entry which is preliminary data.</text>
</comment>
<dbReference type="EMBL" id="PNYA01000001">
    <property type="protein sequence ID" value="PMS23898.1"/>
    <property type="molecule type" value="Genomic_DNA"/>
</dbReference>
<evidence type="ECO:0000256" key="3">
    <source>
        <dbReference type="ARBA" id="ARBA00022692"/>
    </source>
</evidence>
<dbReference type="Proteomes" id="UP000235616">
    <property type="component" value="Unassembled WGS sequence"/>
</dbReference>
<feature type="transmembrane region" description="Helical" evidence="6">
    <location>
        <begin position="85"/>
        <end position="102"/>
    </location>
</feature>
<protein>
    <submittedName>
        <fullName evidence="7">ABC transporter permease</fullName>
    </submittedName>
</protein>
<sequence>MSDSVKQAQPSHIASRPRARFGTFAWSAELRILLVAIAVAAYFEAANHDFLLTSASLQNLSQFVAPAAIIGFGEIMLMIGGEIDLSAGMVFAFAPFIMAFAQDAGAPMWLAVAAGLAAAGLVGFVNGAVTVFLRLPSFVTTLGTLFLINGITLTISHGTPVSTPGGPLFTAVMGGWGYSEICWAVAIALSMHVMLRHTRWGLHTVASGANPLGASEAGIHVNRLKLGNFILAAVLAGLTGILEGVRITSIDPQAGGNQIMFLAVAAAVIGGTPLTGGSGTIIGGLIGAAVLGMLNDGFTLIGINAFTFNIILGAAILAAMIFNIHVARLGRRGRS</sequence>
<reference evidence="7 8" key="1">
    <citation type="submission" date="2018-01" db="EMBL/GenBank/DDBJ databases">
        <title>Whole genome analyses suggest that Burkholderia sensu lato contains two further novel genera in the rhizoxinica-symbiotica group Mycetohabitans gen. nov., and Trinickia gen. nov.: implications for the evolution of diazotrophy and nodulation in the Burkholderiaceae.</title>
        <authorList>
            <person name="Estrada-de los Santos P."/>
            <person name="Palmer M."/>
            <person name="Chavez-Ramirez B."/>
            <person name="Beukes C."/>
            <person name="Steenkamp E.T."/>
            <person name="Hirsch A.M."/>
            <person name="Manyaka P."/>
            <person name="Maluk M."/>
            <person name="Lafos M."/>
            <person name="Crook M."/>
            <person name="Gross E."/>
            <person name="Simon M.F."/>
            <person name="Bueno dos Reis Junior F."/>
            <person name="Poole P.S."/>
            <person name="Venter S.N."/>
            <person name="James E.K."/>
        </authorList>
    </citation>
    <scope>NUCLEOTIDE SEQUENCE [LARGE SCALE GENOMIC DNA]</scope>
    <source>
        <strain evidence="7 8">GIMN1.004</strain>
    </source>
</reference>
<keyword evidence="3 6" id="KW-0812">Transmembrane</keyword>
<keyword evidence="2" id="KW-1003">Cell membrane</keyword>
<dbReference type="GO" id="GO:0005886">
    <property type="term" value="C:plasma membrane"/>
    <property type="evidence" value="ECO:0007669"/>
    <property type="project" value="UniProtKB-SubCell"/>
</dbReference>